<organism evidence="2 3">
    <name type="scientific">Mucilaginibacter terrenus</name>
    <dbReference type="NCBI Taxonomy" id="2482727"/>
    <lineage>
        <taxon>Bacteria</taxon>
        <taxon>Pseudomonadati</taxon>
        <taxon>Bacteroidota</taxon>
        <taxon>Sphingobacteriia</taxon>
        <taxon>Sphingobacteriales</taxon>
        <taxon>Sphingobacteriaceae</taxon>
        <taxon>Mucilaginibacter</taxon>
    </lineage>
</organism>
<sequence>MKSLITFATVLILFTCQTASAQEIKLFRIFYRDTVTQRTTVRRPFTFIGETPYWSKPENLDFEITIDKRAVNTNGVLQIYVEELLQPSSTVKSATGNRWHFNRVLFSTSTKLATPSGVIKCSNIPYQTAYFISSLLYQKIAFRIVAFYFNKATNKTEQAVKTYYYE</sequence>
<reference evidence="2 3" key="1">
    <citation type="submission" date="2018-08" db="EMBL/GenBank/DDBJ databases">
        <title>Mucilaginibacter terrae sp. nov., isolated from manganese diggings.</title>
        <authorList>
            <person name="Huang Y."/>
            <person name="Zhou Z."/>
        </authorList>
    </citation>
    <scope>NUCLEOTIDE SEQUENCE [LARGE SCALE GENOMIC DNA]</scope>
    <source>
        <strain evidence="2 3">ZH6</strain>
    </source>
</reference>
<dbReference type="AlphaFoldDB" id="A0A3E2NYA2"/>
<comment type="caution">
    <text evidence="2">The sequence shown here is derived from an EMBL/GenBank/DDBJ whole genome shotgun (WGS) entry which is preliminary data.</text>
</comment>
<accession>A0A3E2NYA2</accession>
<feature type="signal peptide" evidence="1">
    <location>
        <begin position="1"/>
        <end position="21"/>
    </location>
</feature>
<keyword evidence="1" id="KW-0732">Signal</keyword>
<keyword evidence="3" id="KW-1185">Reference proteome</keyword>
<dbReference type="Proteomes" id="UP000260823">
    <property type="component" value="Unassembled WGS sequence"/>
</dbReference>
<evidence type="ECO:0000313" key="2">
    <source>
        <dbReference type="EMBL" id="RFZ85901.1"/>
    </source>
</evidence>
<evidence type="ECO:0000256" key="1">
    <source>
        <dbReference type="SAM" id="SignalP"/>
    </source>
</evidence>
<dbReference type="EMBL" id="QWDE01000001">
    <property type="protein sequence ID" value="RFZ85901.1"/>
    <property type="molecule type" value="Genomic_DNA"/>
</dbReference>
<dbReference type="RefSeq" id="WP_117382797.1">
    <property type="nucleotide sequence ID" value="NZ_QWDE01000001.1"/>
</dbReference>
<evidence type="ECO:0000313" key="3">
    <source>
        <dbReference type="Proteomes" id="UP000260823"/>
    </source>
</evidence>
<proteinExistence type="predicted"/>
<gene>
    <name evidence="2" type="ORF">DYU05_10040</name>
</gene>
<protein>
    <submittedName>
        <fullName evidence="2">Uncharacterized protein</fullName>
    </submittedName>
</protein>
<name>A0A3E2NYA2_9SPHI</name>
<feature type="chain" id="PRO_5017589187" evidence="1">
    <location>
        <begin position="22"/>
        <end position="166"/>
    </location>
</feature>